<dbReference type="InterPro" id="IPR043519">
    <property type="entry name" value="NT_sf"/>
</dbReference>
<dbReference type="AlphaFoldDB" id="A0A6L5YSG9"/>
<sequence>MSAEEVIEEVAKLCKLFHAKEVILYGSRAKETARERSDIDIAVTGVDDLAEAKQRNLSDSFVLSGTSAKFSITFDLSWKVMKDILVQYYAITGFVAGSPREVLREAYKANLISDESWMEMLKVRNELAHDYDCEIVKKNCHVIVEKYIDLFYAFEDTVKALKMEI</sequence>
<protein>
    <submittedName>
        <fullName evidence="1">Antitoxin</fullName>
    </submittedName>
</protein>
<keyword evidence="2" id="KW-1185">Reference proteome</keyword>
<accession>A0A6L5YSG9</accession>
<dbReference type="EMBL" id="VUNI01000011">
    <property type="protein sequence ID" value="MST74909.1"/>
    <property type="molecule type" value="Genomic_DNA"/>
</dbReference>
<organism evidence="1 2">
    <name type="scientific">Roseburia porci</name>
    <dbReference type="NCBI Taxonomy" id="2605790"/>
    <lineage>
        <taxon>Bacteria</taxon>
        <taxon>Bacillati</taxon>
        <taxon>Bacillota</taxon>
        <taxon>Clostridia</taxon>
        <taxon>Lachnospirales</taxon>
        <taxon>Lachnospiraceae</taxon>
        <taxon>Roseburia</taxon>
    </lineage>
</organism>
<dbReference type="InterPro" id="IPR010235">
    <property type="entry name" value="HepT"/>
</dbReference>
<dbReference type="NCBIfam" id="TIGR01987">
    <property type="entry name" value="HI0074"/>
    <property type="match status" value="1"/>
</dbReference>
<dbReference type="Gene3D" id="1.20.120.330">
    <property type="entry name" value="Nucleotidyltransferases domain 2"/>
    <property type="match status" value="1"/>
</dbReference>
<dbReference type="SUPFAM" id="SSF81593">
    <property type="entry name" value="Nucleotidyltransferase substrate binding subunit/domain"/>
    <property type="match status" value="1"/>
</dbReference>
<gene>
    <name evidence="1" type="ORF">FYJ75_07675</name>
</gene>
<dbReference type="Pfam" id="PF08780">
    <property type="entry name" value="NTase_sub_bind"/>
    <property type="match status" value="1"/>
</dbReference>
<evidence type="ECO:0000313" key="1">
    <source>
        <dbReference type="EMBL" id="MST74909.1"/>
    </source>
</evidence>
<dbReference type="CDD" id="cd05403">
    <property type="entry name" value="NT_KNTase_like"/>
    <property type="match status" value="1"/>
</dbReference>
<dbReference type="Proteomes" id="UP000474024">
    <property type="component" value="Unassembled WGS sequence"/>
</dbReference>
<reference evidence="1 2" key="1">
    <citation type="submission" date="2019-08" db="EMBL/GenBank/DDBJ databases">
        <title>In-depth cultivation of the pig gut microbiome towards novel bacterial diversity and tailored functional studies.</title>
        <authorList>
            <person name="Wylensek D."/>
            <person name="Hitch T.C.A."/>
            <person name="Clavel T."/>
        </authorList>
    </citation>
    <scope>NUCLEOTIDE SEQUENCE [LARGE SCALE GENOMIC DNA]</scope>
    <source>
        <strain evidence="1 2">MUC/MUC-530-WT-4D</strain>
    </source>
</reference>
<dbReference type="SUPFAM" id="SSF81301">
    <property type="entry name" value="Nucleotidyltransferase"/>
    <property type="match status" value="1"/>
</dbReference>
<comment type="caution">
    <text evidence="1">The sequence shown here is derived from an EMBL/GenBank/DDBJ whole genome shotgun (WGS) entry which is preliminary data.</text>
</comment>
<name>A0A6L5YSG9_9FIRM</name>
<dbReference type="RefSeq" id="WP_154429874.1">
    <property type="nucleotide sequence ID" value="NZ_VUNI01000011.1"/>
</dbReference>
<evidence type="ECO:0000313" key="2">
    <source>
        <dbReference type="Proteomes" id="UP000474024"/>
    </source>
</evidence>
<proteinExistence type="predicted"/>